<comment type="pathway">
    <text evidence="2 6">Cofactor biosynthesis; tetrahydrofolate biosynthesis; 2-amino-4-hydroxy-6-hydroxymethyl-7,8-dihydropteridine diphosphate from 7,8-dihydroneopterin triphosphate: step 3/4.</text>
</comment>
<dbReference type="SUPFAM" id="SSF55620">
    <property type="entry name" value="Tetrahydrobiopterin biosynthesis enzymes-like"/>
    <property type="match status" value="1"/>
</dbReference>
<proteinExistence type="inferred from homology"/>
<keyword evidence="5 6" id="KW-0456">Lyase</keyword>
<dbReference type="AlphaFoldDB" id="A0A3Q9FRT0"/>
<dbReference type="PANTHER" id="PTHR42844:SF1">
    <property type="entry name" value="DIHYDRONEOPTERIN ALDOLASE 1-RELATED"/>
    <property type="match status" value="1"/>
</dbReference>
<dbReference type="EMBL" id="CP034562">
    <property type="protein sequence ID" value="AZQ62999.1"/>
    <property type="molecule type" value="Genomic_DNA"/>
</dbReference>
<dbReference type="Pfam" id="PF02152">
    <property type="entry name" value="FolB"/>
    <property type="match status" value="1"/>
</dbReference>
<evidence type="ECO:0000256" key="6">
    <source>
        <dbReference type="RuleBase" id="RU362079"/>
    </source>
</evidence>
<dbReference type="Proteomes" id="UP000267268">
    <property type="component" value="Chromosome 1"/>
</dbReference>
<dbReference type="InterPro" id="IPR006157">
    <property type="entry name" value="FolB_dom"/>
</dbReference>
<name>A0A3Q9FRT0_9BACT</name>
<accession>A0A3Q9FRT0</accession>
<dbReference type="PANTHER" id="PTHR42844">
    <property type="entry name" value="DIHYDRONEOPTERIN ALDOLASE 1-RELATED"/>
    <property type="match status" value="1"/>
</dbReference>
<evidence type="ECO:0000313" key="9">
    <source>
        <dbReference type="Proteomes" id="UP000267268"/>
    </source>
</evidence>
<comment type="function">
    <text evidence="6">Catalyzes the conversion of 7,8-dihydroneopterin to 6-hydroxymethyl-7,8-dihydropterin.</text>
</comment>
<dbReference type="OrthoDB" id="9803748at2"/>
<evidence type="ECO:0000256" key="5">
    <source>
        <dbReference type="ARBA" id="ARBA00023239"/>
    </source>
</evidence>
<feature type="domain" description="Dihydroneopterin aldolase/epimerase" evidence="7">
    <location>
        <begin position="5"/>
        <end position="118"/>
    </location>
</feature>
<evidence type="ECO:0000256" key="1">
    <source>
        <dbReference type="ARBA" id="ARBA00001353"/>
    </source>
</evidence>
<protein>
    <recommendedName>
        <fullName evidence="6">7,8-dihydroneopterin aldolase</fullName>
        <ecNumber evidence="6">4.1.2.25</ecNumber>
    </recommendedName>
</protein>
<dbReference type="GO" id="GO:0046654">
    <property type="term" value="P:tetrahydrofolate biosynthetic process"/>
    <property type="evidence" value="ECO:0007669"/>
    <property type="project" value="UniProtKB-UniRule"/>
</dbReference>
<gene>
    <name evidence="8" type="primary">folB</name>
    <name evidence="8" type="ORF">EI427_12330</name>
</gene>
<dbReference type="InterPro" id="IPR043133">
    <property type="entry name" value="GTP-CH-I_C/QueF"/>
</dbReference>
<dbReference type="EC" id="4.1.2.25" evidence="6"/>
<dbReference type="GO" id="GO:0005737">
    <property type="term" value="C:cytoplasm"/>
    <property type="evidence" value="ECO:0007669"/>
    <property type="project" value="TreeGrafter"/>
</dbReference>
<evidence type="ECO:0000256" key="3">
    <source>
        <dbReference type="ARBA" id="ARBA00005708"/>
    </source>
</evidence>
<dbReference type="InterPro" id="IPR006156">
    <property type="entry name" value="Dihydroneopterin_aldolase"/>
</dbReference>
<dbReference type="Gene3D" id="3.30.1130.10">
    <property type="match status" value="1"/>
</dbReference>
<sequence length="118" mass="13425">MEHTIALEGMEFFAYHGYFKEEQKIGNKYGVDLIVATNFEKAALTDDLDGTINYMELYEIVKQRMAISTKLLEHIGQNIVDDIYKKWEKSTNEVSVTIKKFNPPIGGICTASSITIKQ</sequence>
<dbReference type="SMART" id="SM00905">
    <property type="entry name" value="FolB"/>
    <property type="match status" value="1"/>
</dbReference>
<evidence type="ECO:0000259" key="7">
    <source>
        <dbReference type="SMART" id="SM00905"/>
    </source>
</evidence>
<organism evidence="8 9">
    <name type="scientific">Flammeovirga pectinis</name>
    <dbReference type="NCBI Taxonomy" id="2494373"/>
    <lineage>
        <taxon>Bacteria</taxon>
        <taxon>Pseudomonadati</taxon>
        <taxon>Bacteroidota</taxon>
        <taxon>Cytophagia</taxon>
        <taxon>Cytophagales</taxon>
        <taxon>Flammeovirgaceae</taxon>
        <taxon>Flammeovirga</taxon>
    </lineage>
</organism>
<keyword evidence="4 6" id="KW-0289">Folate biosynthesis</keyword>
<dbReference type="NCBIfam" id="TIGR00525">
    <property type="entry name" value="folB"/>
    <property type="match status" value="1"/>
</dbReference>
<dbReference type="GO" id="GO:0046656">
    <property type="term" value="P:folic acid biosynthetic process"/>
    <property type="evidence" value="ECO:0007669"/>
    <property type="project" value="UniProtKB-UniRule"/>
</dbReference>
<dbReference type="UniPathway" id="UPA00077">
    <property type="reaction ID" value="UER00154"/>
</dbReference>
<evidence type="ECO:0000256" key="4">
    <source>
        <dbReference type="ARBA" id="ARBA00022909"/>
    </source>
</evidence>
<comment type="catalytic activity">
    <reaction evidence="1 6">
        <text>7,8-dihydroneopterin = 6-hydroxymethyl-7,8-dihydropterin + glycolaldehyde</text>
        <dbReference type="Rhea" id="RHEA:10540"/>
        <dbReference type="ChEBI" id="CHEBI:17001"/>
        <dbReference type="ChEBI" id="CHEBI:17071"/>
        <dbReference type="ChEBI" id="CHEBI:44841"/>
        <dbReference type="EC" id="4.1.2.25"/>
    </reaction>
</comment>
<evidence type="ECO:0000256" key="2">
    <source>
        <dbReference type="ARBA" id="ARBA00005013"/>
    </source>
</evidence>
<reference evidence="8 9" key="1">
    <citation type="submission" date="2018-12" db="EMBL/GenBank/DDBJ databases">
        <title>Flammeovirga pectinis sp. nov., isolated from the gut of the Korean scallop, Patinopecten yessoensis.</title>
        <authorList>
            <person name="Bae J.-W."/>
            <person name="Jeong Y.-S."/>
            <person name="Kang W."/>
        </authorList>
    </citation>
    <scope>NUCLEOTIDE SEQUENCE [LARGE SCALE GENOMIC DNA]</scope>
    <source>
        <strain evidence="8 9">L12M1</strain>
    </source>
</reference>
<dbReference type="GO" id="GO:0004150">
    <property type="term" value="F:dihydroneopterin aldolase activity"/>
    <property type="evidence" value="ECO:0007669"/>
    <property type="project" value="UniProtKB-UniRule"/>
</dbReference>
<dbReference type="NCBIfam" id="TIGR00526">
    <property type="entry name" value="folB_dom"/>
    <property type="match status" value="1"/>
</dbReference>
<evidence type="ECO:0000313" key="8">
    <source>
        <dbReference type="EMBL" id="AZQ62999.1"/>
    </source>
</evidence>
<dbReference type="KEGG" id="fll:EI427_12330"/>
<keyword evidence="9" id="KW-1185">Reference proteome</keyword>
<comment type="similarity">
    <text evidence="3 6">Belongs to the DHNA family.</text>
</comment>
<dbReference type="RefSeq" id="WP_126615061.1">
    <property type="nucleotide sequence ID" value="NZ_CP034562.1"/>
</dbReference>